<dbReference type="GO" id="GO:0044283">
    <property type="term" value="P:small molecule biosynthetic process"/>
    <property type="evidence" value="ECO:0007669"/>
    <property type="project" value="UniProtKB-ARBA"/>
</dbReference>
<dbReference type="InterPro" id="IPR044861">
    <property type="entry name" value="IPNS-like_FE2OG_OXY"/>
</dbReference>
<proteinExistence type="inferred from homology"/>
<dbReference type="PANTHER" id="PTHR47990">
    <property type="entry name" value="2-OXOGLUTARATE (2OG) AND FE(II)-DEPENDENT OXYGENASE SUPERFAMILY PROTEIN-RELATED"/>
    <property type="match status" value="1"/>
</dbReference>
<evidence type="ECO:0000259" key="3">
    <source>
        <dbReference type="PROSITE" id="PS51471"/>
    </source>
</evidence>
<dbReference type="Gene3D" id="2.60.120.330">
    <property type="entry name" value="B-lactam Antibiotic, Isopenicillin N Synthase, Chain"/>
    <property type="match status" value="1"/>
</dbReference>
<dbReference type="InterPro" id="IPR026992">
    <property type="entry name" value="DIOX_N"/>
</dbReference>
<dbReference type="Proteomes" id="UP000799439">
    <property type="component" value="Unassembled WGS sequence"/>
</dbReference>
<dbReference type="OrthoDB" id="288590at2759"/>
<keyword evidence="2" id="KW-0479">Metal-binding</keyword>
<feature type="domain" description="Fe2OG dioxygenase" evidence="3">
    <location>
        <begin position="186"/>
        <end position="301"/>
    </location>
</feature>
<dbReference type="InterPro" id="IPR005123">
    <property type="entry name" value="Oxoglu/Fe-dep_dioxygenase_dom"/>
</dbReference>
<dbReference type="Pfam" id="PF03171">
    <property type="entry name" value="2OG-FeII_Oxy"/>
    <property type="match status" value="1"/>
</dbReference>
<dbReference type="InterPro" id="IPR027443">
    <property type="entry name" value="IPNS-like_sf"/>
</dbReference>
<comment type="similarity">
    <text evidence="1 2">Belongs to the iron/ascorbate-dependent oxidoreductase family.</text>
</comment>
<evidence type="ECO:0000256" key="2">
    <source>
        <dbReference type="RuleBase" id="RU003682"/>
    </source>
</evidence>
<dbReference type="GO" id="GO:0016491">
    <property type="term" value="F:oxidoreductase activity"/>
    <property type="evidence" value="ECO:0007669"/>
    <property type="project" value="UniProtKB-KW"/>
</dbReference>
<evidence type="ECO:0000256" key="1">
    <source>
        <dbReference type="ARBA" id="ARBA00008056"/>
    </source>
</evidence>
<dbReference type="EMBL" id="ML996083">
    <property type="protein sequence ID" value="KAF2155435.1"/>
    <property type="molecule type" value="Genomic_DNA"/>
</dbReference>
<dbReference type="PRINTS" id="PR00682">
    <property type="entry name" value="IPNSYNTHASE"/>
</dbReference>
<dbReference type="GO" id="GO:0046872">
    <property type="term" value="F:metal ion binding"/>
    <property type="evidence" value="ECO:0007669"/>
    <property type="project" value="UniProtKB-KW"/>
</dbReference>
<keyword evidence="2" id="KW-0560">Oxidoreductase</keyword>
<comment type="caution">
    <text evidence="4">The sequence shown here is derived from an EMBL/GenBank/DDBJ whole genome shotgun (WGS) entry which is preliminary data.</text>
</comment>
<evidence type="ECO:0000313" key="5">
    <source>
        <dbReference type="Proteomes" id="UP000799439"/>
    </source>
</evidence>
<dbReference type="PROSITE" id="PS51471">
    <property type="entry name" value="FE2OG_OXY"/>
    <property type="match status" value="1"/>
</dbReference>
<accession>A0A9P4J7C3</accession>
<protein>
    <submittedName>
        <fullName evidence="4">Clavaminate synthase-like protein</fullName>
    </submittedName>
</protein>
<keyword evidence="2" id="KW-0408">Iron</keyword>
<dbReference type="AlphaFoldDB" id="A0A9P4J7C3"/>
<keyword evidence="5" id="KW-1185">Reference proteome</keyword>
<dbReference type="Pfam" id="PF14226">
    <property type="entry name" value="DIOX_N"/>
    <property type="match status" value="1"/>
</dbReference>
<gene>
    <name evidence="4" type="ORF">K461DRAFT_266708</name>
</gene>
<reference evidence="4" key="1">
    <citation type="journal article" date="2020" name="Stud. Mycol.">
        <title>101 Dothideomycetes genomes: a test case for predicting lifestyles and emergence of pathogens.</title>
        <authorList>
            <person name="Haridas S."/>
            <person name="Albert R."/>
            <person name="Binder M."/>
            <person name="Bloem J."/>
            <person name="Labutti K."/>
            <person name="Salamov A."/>
            <person name="Andreopoulos B."/>
            <person name="Baker S."/>
            <person name="Barry K."/>
            <person name="Bills G."/>
            <person name="Bluhm B."/>
            <person name="Cannon C."/>
            <person name="Castanera R."/>
            <person name="Culley D."/>
            <person name="Daum C."/>
            <person name="Ezra D."/>
            <person name="Gonzalez J."/>
            <person name="Henrissat B."/>
            <person name="Kuo A."/>
            <person name="Liang C."/>
            <person name="Lipzen A."/>
            <person name="Lutzoni F."/>
            <person name="Magnuson J."/>
            <person name="Mondo S."/>
            <person name="Nolan M."/>
            <person name="Ohm R."/>
            <person name="Pangilinan J."/>
            <person name="Park H.-J."/>
            <person name="Ramirez L."/>
            <person name="Alfaro M."/>
            <person name="Sun H."/>
            <person name="Tritt A."/>
            <person name="Yoshinaga Y."/>
            <person name="Zwiers L.-H."/>
            <person name="Turgeon B."/>
            <person name="Goodwin S."/>
            <person name="Spatafora J."/>
            <person name="Crous P."/>
            <person name="Grigoriev I."/>
        </authorList>
    </citation>
    <scope>NUCLEOTIDE SEQUENCE</scope>
    <source>
        <strain evidence="4">CBS 260.36</strain>
    </source>
</reference>
<dbReference type="InterPro" id="IPR050231">
    <property type="entry name" value="Iron_ascorbate_oxido_reductase"/>
</dbReference>
<name>A0A9P4J7C3_9PEZI</name>
<sequence length="342" mass="37971">MAQQSTTTSAVSSATLDIPLIDFSAFLDGNRADRLSTSKAILDGFRRAGFIYLRNHGIVDVEKTFKHSATFFAKPKAEKDALAWLRTGQIRGYNAQGEEKLNNVTDPSQVIDAREYGGEDIKETLEIGREGVPGEPNKWPAGDDDFKECMVGFFSQCRGLHVELMRAIAIGFGIAENWFDDFVDAGDNVLRLLHYPEVNSNVFRSNGMQVRAGAHCDYGSITLLFQDDRGGLQVLSPNGEYVHATPIKDTIVVNSGDLLARWSNDMIKSTKHRVVEPPRRSGDDVDMIHPDRYSIAYFCVPNLDKYVDVIPGTLNASSQRKYEGVICGDYMAQKFTATFGVH</sequence>
<organism evidence="4 5">
    <name type="scientific">Myriangium duriaei CBS 260.36</name>
    <dbReference type="NCBI Taxonomy" id="1168546"/>
    <lineage>
        <taxon>Eukaryota</taxon>
        <taxon>Fungi</taxon>
        <taxon>Dikarya</taxon>
        <taxon>Ascomycota</taxon>
        <taxon>Pezizomycotina</taxon>
        <taxon>Dothideomycetes</taxon>
        <taxon>Dothideomycetidae</taxon>
        <taxon>Myriangiales</taxon>
        <taxon>Myriangiaceae</taxon>
        <taxon>Myriangium</taxon>
    </lineage>
</organism>
<evidence type="ECO:0000313" key="4">
    <source>
        <dbReference type="EMBL" id="KAF2155435.1"/>
    </source>
</evidence>
<dbReference type="SUPFAM" id="SSF51197">
    <property type="entry name" value="Clavaminate synthase-like"/>
    <property type="match status" value="1"/>
</dbReference>